<name>F8EWH0_ZYMMT</name>
<evidence type="ECO:0000313" key="2">
    <source>
        <dbReference type="Proteomes" id="UP000000491"/>
    </source>
</evidence>
<proteinExistence type="predicted"/>
<dbReference type="EMBL" id="CP002866">
    <property type="protein sequence ID" value="AEI38613.1"/>
    <property type="molecule type" value="Genomic_DNA"/>
</dbReference>
<organism evidence="1 2">
    <name type="scientific">Zymomonas mobilis subsp. pomaceae (strain ATCC 29192 / DSM 22645 / JCM 10191 / CCUG 17912 / NBRC 13757 / NCIMB 11200 / NRRL B-4491 / Barker I)</name>
    <dbReference type="NCBI Taxonomy" id="579138"/>
    <lineage>
        <taxon>Bacteria</taxon>
        <taxon>Pseudomonadati</taxon>
        <taxon>Pseudomonadota</taxon>
        <taxon>Alphaproteobacteria</taxon>
        <taxon>Sphingomonadales</taxon>
        <taxon>Zymomonadaceae</taxon>
        <taxon>Zymomonas</taxon>
    </lineage>
</organism>
<keyword evidence="1" id="KW-0614">Plasmid</keyword>
<gene>
    <name evidence="1" type="ordered locus">Zymop_1728</name>
</gene>
<evidence type="ECO:0000313" key="1">
    <source>
        <dbReference type="EMBL" id="AEI38613.1"/>
    </source>
</evidence>
<reference evidence="1 2" key="1">
    <citation type="journal article" date="2011" name="J. Bacteriol.">
        <title>Genome sequence of the ethanol-producing Zymomonas mobilis subsp. pomaceae lectotype strain ATCC 29192.</title>
        <authorList>
            <person name="Kouvelis V.N."/>
            <person name="Davenport K.W."/>
            <person name="Brettin T.S."/>
            <person name="Bruce D."/>
            <person name="Detter C."/>
            <person name="Han C.S."/>
            <person name="Nolan M."/>
            <person name="Tapia R."/>
            <person name="Damoulaki A."/>
            <person name="Kyrpides N.C."/>
            <person name="Typas M.A."/>
            <person name="Pappas K.M."/>
        </authorList>
    </citation>
    <scope>NUCLEOTIDE SEQUENCE [LARGE SCALE GENOMIC DNA]</scope>
    <source>
        <strain evidence="2">ATCC 29192 / DSM 22645 / JCM 10191 / CCUG 17912 / NBRC 13757 / NCIMB 11200 / NRRL B-4491 / Barker I</strain>
        <plasmid evidence="1">pZYMOP01</plasmid>
    </source>
</reference>
<dbReference type="HOGENOM" id="CLU_1712608_0_0_5"/>
<dbReference type="Proteomes" id="UP000000491">
    <property type="component" value="Plasmid pZYMOP01"/>
</dbReference>
<protein>
    <submittedName>
        <fullName evidence="1">Uncharacterized protein</fullName>
    </submittedName>
</protein>
<dbReference type="AlphaFoldDB" id="F8EWH0"/>
<dbReference type="PATRIC" id="fig|579138.3.peg.1845"/>
<geneLocation type="plasmid" evidence="1 2">
    <name>pZYMOP01</name>
</geneLocation>
<dbReference type="KEGG" id="zmp:Zymop_1728"/>
<dbReference type="eggNOG" id="ENOG5030MBG">
    <property type="taxonomic scope" value="Bacteria"/>
</dbReference>
<dbReference type="RefSeq" id="WP_013945621.1">
    <property type="nucleotide sequence ID" value="NC_015715.1"/>
</dbReference>
<accession>F8EWH0</accession>
<sequence>MVSSPEKAVSKMRTVEKFRKWIFEERQLRGWSRTKLAEEARNTAKQRNVESNLKQQSISAFELGQIKSIPSWMPYVMAAFENNPISPTMNSITLTKCNASKNVGLPEEKDLRKLFLGLLTPVEEDITPQLKRKIASILAQRLPKGLEQINLFQ</sequence>